<dbReference type="InterPro" id="IPR036265">
    <property type="entry name" value="HIT-like_sf"/>
</dbReference>
<protein>
    <submittedName>
        <fullName evidence="3">Histidine triad (HIT) family protein</fullName>
    </submittedName>
</protein>
<reference evidence="3 4" key="1">
    <citation type="submission" date="2018-05" db="EMBL/GenBank/DDBJ databases">
        <title>Animal gut microbial communities from fecal samples from Wisconsin, USA.</title>
        <authorList>
            <person name="Neumann A."/>
        </authorList>
    </citation>
    <scope>NUCLEOTIDE SEQUENCE [LARGE SCALE GENOMIC DNA]</scope>
    <source>
        <strain evidence="3 4">UWS4</strain>
    </source>
</reference>
<organism evidence="3 4">
    <name type="scientific">Hallerella porci</name>
    <dbReference type="NCBI Taxonomy" id="1945871"/>
    <lineage>
        <taxon>Bacteria</taxon>
        <taxon>Pseudomonadati</taxon>
        <taxon>Fibrobacterota</taxon>
        <taxon>Fibrobacteria</taxon>
        <taxon>Fibrobacterales</taxon>
        <taxon>Fibrobacteraceae</taxon>
        <taxon>Hallerella</taxon>
    </lineage>
</organism>
<dbReference type="Pfam" id="PF11969">
    <property type="entry name" value="DcpS_C"/>
    <property type="match status" value="1"/>
</dbReference>
<proteinExistence type="predicted"/>
<keyword evidence="4" id="KW-1185">Reference proteome</keyword>
<dbReference type="CDD" id="cd01276">
    <property type="entry name" value="PKCI_related"/>
    <property type="match status" value="1"/>
</dbReference>
<dbReference type="PROSITE" id="PS51084">
    <property type="entry name" value="HIT_2"/>
    <property type="match status" value="1"/>
</dbReference>
<dbReference type="PANTHER" id="PTHR23089">
    <property type="entry name" value="HISTIDINE TRIAD HIT PROTEIN"/>
    <property type="match status" value="1"/>
</dbReference>
<dbReference type="RefSeq" id="WP_106197843.1">
    <property type="nucleotide sequence ID" value="NZ_JAXEIU010000025.1"/>
</dbReference>
<evidence type="ECO:0000259" key="2">
    <source>
        <dbReference type="PROSITE" id="PS51084"/>
    </source>
</evidence>
<accession>A0ABX5LQT1</accession>
<name>A0ABX5LQT1_9BACT</name>
<dbReference type="Gene3D" id="3.30.428.10">
    <property type="entry name" value="HIT-like"/>
    <property type="match status" value="1"/>
</dbReference>
<dbReference type="Proteomes" id="UP000245523">
    <property type="component" value="Unassembled WGS sequence"/>
</dbReference>
<dbReference type="InterPro" id="IPR011146">
    <property type="entry name" value="HIT-like"/>
</dbReference>
<dbReference type="InterPro" id="IPR001310">
    <property type="entry name" value="Histidine_triad_HIT"/>
</dbReference>
<evidence type="ECO:0000256" key="1">
    <source>
        <dbReference type="PROSITE-ProRule" id="PRU00464"/>
    </source>
</evidence>
<evidence type="ECO:0000313" key="3">
    <source>
        <dbReference type="EMBL" id="PWL03633.1"/>
    </source>
</evidence>
<dbReference type="PRINTS" id="PR00332">
    <property type="entry name" value="HISTRIAD"/>
</dbReference>
<comment type="caution">
    <text evidence="3">The sequence shown here is derived from an EMBL/GenBank/DDBJ whole genome shotgun (WGS) entry which is preliminary data.</text>
</comment>
<dbReference type="EMBL" id="QGHD01000004">
    <property type="protein sequence ID" value="PWL03633.1"/>
    <property type="molecule type" value="Genomic_DNA"/>
</dbReference>
<sequence>MSDCIFCKIAAGEIPSTKVYEDAEFCAFKDLNPQAPVHILLIPKKHISSLLELQEADATLMGKLLFRGQKIAKEQGLGESGVRFVFNCKDDAGQTVHHIHCHILGGARLSDSFGVR</sequence>
<feature type="short sequence motif" description="Histidine triad motif" evidence="1">
    <location>
        <begin position="98"/>
        <end position="102"/>
    </location>
</feature>
<evidence type="ECO:0000313" key="4">
    <source>
        <dbReference type="Proteomes" id="UP000245523"/>
    </source>
</evidence>
<gene>
    <name evidence="3" type="ORF">B0H50_10457</name>
</gene>
<dbReference type="SUPFAM" id="SSF54197">
    <property type="entry name" value="HIT-like"/>
    <property type="match status" value="1"/>
</dbReference>
<feature type="domain" description="HIT" evidence="2">
    <location>
        <begin position="5"/>
        <end position="114"/>
    </location>
</feature>